<organism evidence="1 2">
    <name type="scientific">Labrys monachus</name>
    <dbReference type="NCBI Taxonomy" id="217067"/>
    <lineage>
        <taxon>Bacteria</taxon>
        <taxon>Pseudomonadati</taxon>
        <taxon>Pseudomonadota</taxon>
        <taxon>Alphaproteobacteria</taxon>
        <taxon>Hyphomicrobiales</taxon>
        <taxon>Xanthobacteraceae</taxon>
        <taxon>Labrys</taxon>
    </lineage>
</organism>
<keyword evidence="2" id="KW-1185">Reference proteome</keyword>
<reference evidence="1 2" key="1">
    <citation type="submission" date="2023-07" db="EMBL/GenBank/DDBJ databases">
        <title>Genomic Encyclopedia of Type Strains, Phase IV (KMG-IV): sequencing the most valuable type-strain genomes for metagenomic binning, comparative biology and taxonomic classification.</title>
        <authorList>
            <person name="Goeker M."/>
        </authorList>
    </citation>
    <scope>NUCLEOTIDE SEQUENCE [LARGE SCALE GENOMIC DNA]</scope>
    <source>
        <strain evidence="1 2">DSM 5896</strain>
    </source>
</reference>
<accession>A0ABU0FEX8</accession>
<evidence type="ECO:0000313" key="1">
    <source>
        <dbReference type="EMBL" id="MDQ0392658.1"/>
    </source>
</evidence>
<dbReference type="Proteomes" id="UP001237448">
    <property type="component" value="Unassembled WGS sequence"/>
</dbReference>
<evidence type="ECO:0000313" key="2">
    <source>
        <dbReference type="Proteomes" id="UP001237448"/>
    </source>
</evidence>
<sequence>MTEESELLTGDWLGTYYYPRTLEPVAFEASLIEFDGILTGTTSEVFPLPSHGERKIQGHLDGERSGDAVRFSKVYVGASGPHRREIFYAGTIWDRSTRIEGTWTLANSWSGVFKMTRIRQKQASFRRRLFEEIKA</sequence>
<gene>
    <name evidence="1" type="ORF">J3R73_002450</name>
</gene>
<name>A0ABU0FEX8_9HYPH</name>
<dbReference type="RefSeq" id="WP_307426863.1">
    <property type="nucleotide sequence ID" value="NZ_JAUSVK010000001.1"/>
</dbReference>
<proteinExistence type="predicted"/>
<dbReference type="EMBL" id="JAUSVK010000001">
    <property type="protein sequence ID" value="MDQ0392658.1"/>
    <property type="molecule type" value="Genomic_DNA"/>
</dbReference>
<comment type="caution">
    <text evidence="1">The sequence shown here is derived from an EMBL/GenBank/DDBJ whole genome shotgun (WGS) entry which is preliminary data.</text>
</comment>
<protein>
    <submittedName>
        <fullName evidence="1">Uncharacterized protein</fullName>
    </submittedName>
</protein>